<name>A0A7G9GGG6_9FIRM</name>
<sequence length="328" mass="34326">MKKGKGILIAVLCVLIASMVGVMIWMITLGGTGAREFWKNFSFSFSSGDAKLVNEQELDVTGYSEISITYRSADLIFETSETGSFTVSEYMAGKPEEENLAKIQNDTKNGTLSVEEGKSFYAIGFLNFGTGIRYVKIGIPAKFRGSLNIKTGSGNVTMSDSKAGDLSVTVGSGDVTLLRIGGKTVTCRSGSGNLNLNQIEGDLDVLTGSGDVNITGIKGNVISETGSGEQQIADSTGDVKSQAGSGDLFLDRIGGGIDARTGSGDIRITGLEEKSFTLQATTHSGDIGGKMDSGLSYNKKGTEATGSFGEKPEYLISLDTGSGDITLN</sequence>
<keyword evidence="1" id="KW-0472">Membrane</keyword>
<proteinExistence type="predicted"/>
<keyword evidence="1" id="KW-1133">Transmembrane helix</keyword>
<dbReference type="RefSeq" id="WP_249329453.1">
    <property type="nucleotide sequence ID" value="NZ_CP060635.1"/>
</dbReference>
<accession>A0A7G9GGG6</accession>
<dbReference type="Proteomes" id="UP000515860">
    <property type="component" value="Chromosome"/>
</dbReference>
<reference evidence="3 4" key="1">
    <citation type="submission" date="2020-08" db="EMBL/GenBank/DDBJ databases">
        <authorList>
            <person name="Liu C."/>
            <person name="Sun Q."/>
        </authorList>
    </citation>
    <scope>NUCLEOTIDE SEQUENCE [LARGE SCALE GENOMIC DNA]</scope>
    <source>
        <strain evidence="3 4">NSJ-29</strain>
    </source>
</reference>
<feature type="domain" description="DUF4097" evidence="2">
    <location>
        <begin position="64"/>
        <end position="327"/>
    </location>
</feature>
<protein>
    <submittedName>
        <fullName evidence="3">DUF4097 family beta strand repeat protein</fullName>
    </submittedName>
</protein>
<dbReference type="EMBL" id="CP060635">
    <property type="protein sequence ID" value="QNM09898.1"/>
    <property type="molecule type" value="Genomic_DNA"/>
</dbReference>
<dbReference type="PANTHER" id="PTHR34094">
    <property type="match status" value="1"/>
</dbReference>
<evidence type="ECO:0000313" key="4">
    <source>
        <dbReference type="Proteomes" id="UP000515860"/>
    </source>
</evidence>
<evidence type="ECO:0000313" key="3">
    <source>
        <dbReference type="EMBL" id="QNM09898.1"/>
    </source>
</evidence>
<dbReference type="InterPro" id="IPR025164">
    <property type="entry name" value="Toastrack_DUF4097"/>
</dbReference>
<keyword evidence="1" id="KW-0812">Transmembrane</keyword>
<organism evidence="3 4">
    <name type="scientific">Wansuia hejianensis</name>
    <dbReference type="NCBI Taxonomy" id="2763667"/>
    <lineage>
        <taxon>Bacteria</taxon>
        <taxon>Bacillati</taxon>
        <taxon>Bacillota</taxon>
        <taxon>Clostridia</taxon>
        <taxon>Lachnospirales</taxon>
        <taxon>Lachnospiraceae</taxon>
        <taxon>Wansuia</taxon>
    </lineage>
</organism>
<dbReference type="Pfam" id="PF13349">
    <property type="entry name" value="DUF4097"/>
    <property type="match status" value="1"/>
</dbReference>
<evidence type="ECO:0000259" key="2">
    <source>
        <dbReference type="Pfam" id="PF13349"/>
    </source>
</evidence>
<evidence type="ECO:0000256" key="1">
    <source>
        <dbReference type="SAM" id="Phobius"/>
    </source>
</evidence>
<gene>
    <name evidence="3" type="ORF">H9Q79_06350</name>
</gene>
<dbReference type="KEGG" id="whj:H9Q79_06350"/>
<dbReference type="PANTHER" id="PTHR34094:SF1">
    <property type="entry name" value="PROTEIN FAM185A"/>
    <property type="match status" value="1"/>
</dbReference>
<keyword evidence="4" id="KW-1185">Reference proteome</keyword>
<feature type="transmembrane region" description="Helical" evidence="1">
    <location>
        <begin position="7"/>
        <end position="27"/>
    </location>
</feature>
<dbReference type="AlphaFoldDB" id="A0A7G9GGG6"/>